<dbReference type="PANTHER" id="PTHR30579">
    <property type="entry name" value="TRANSCRIPTIONAL REGULATOR"/>
    <property type="match status" value="1"/>
</dbReference>
<evidence type="ECO:0000259" key="6">
    <source>
        <dbReference type="PROSITE" id="PS50931"/>
    </source>
</evidence>
<dbReference type="Pfam" id="PF03466">
    <property type="entry name" value="LysR_substrate"/>
    <property type="match status" value="1"/>
</dbReference>
<reference evidence="7 8" key="1">
    <citation type="submission" date="2018-08" db="EMBL/GenBank/DDBJ databases">
        <title>Recombination of ecologically and evolutionarily significant loci maintains genetic cohesion in the Pseudomonas syringae species complex.</title>
        <authorList>
            <person name="Dillon M."/>
            <person name="Thakur S."/>
            <person name="Almeida R.N.D."/>
            <person name="Weir B.S."/>
            <person name="Guttman D.S."/>
        </authorList>
    </citation>
    <scope>NUCLEOTIDE SEQUENCE [LARGE SCALE GENOMIC DNA]</scope>
    <source>
        <strain evidence="7 8">ICMP 3353</strain>
    </source>
</reference>
<gene>
    <name evidence="5" type="primary">argP</name>
    <name evidence="7" type="ORF">ALQ04_01573</name>
</gene>
<dbReference type="PRINTS" id="PR00039">
    <property type="entry name" value="HTHLYSR"/>
</dbReference>
<dbReference type="InterPro" id="IPR005119">
    <property type="entry name" value="LysR_subst-bd"/>
</dbReference>
<comment type="caution">
    <text evidence="7">The sequence shown here is derived from an EMBL/GenBank/DDBJ whole genome shotgun (WGS) entry which is preliminary data.</text>
</comment>
<evidence type="ECO:0000313" key="7">
    <source>
        <dbReference type="EMBL" id="RMQ45716.1"/>
    </source>
</evidence>
<dbReference type="InterPro" id="IPR000847">
    <property type="entry name" value="LysR_HTH_N"/>
</dbReference>
<evidence type="ECO:0000313" key="8">
    <source>
        <dbReference type="Proteomes" id="UP000277236"/>
    </source>
</evidence>
<dbReference type="InterPro" id="IPR036388">
    <property type="entry name" value="WH-like_DNA-bd_sf"/>
</dbReference>
<evidence type="ECO:0000256" key="3">
    <source>
        <dbReference type="ARBA" id="ARBA00023125"/>
    </source>
</evidence>
<feature type="domain" description="HTH lysR-type" evidence="6">
    <location>
        <begin position="2"/>
        <end position="58"/>
    </location>
</feature>
<dbReference type="InterPro" id="IPR050176">
    <property type="entry name" value="LTTR"/>
</dbReference>
<comment type="subunit">
    <text evidence="5">Homodimer.</text>
</comment>
<dbReference type="Proteomes" id="UP000277236">
    <property type="component" value="Unassembled WGS sequence"/>
</dbReference>
<proteinExistence type="inferred from homology"/>
<dbReference type="Gene3D" id="1.10.10.10">
    <property type="entry name" value="Winged helix-like DNA-binding domain superfamily/Winged helix DNA-binding domain"/>
    <property type="match status" value="1"/>
</dbReference>
<dbReference type="GO" id="GO:0003677">
    <property type="term" value="F:DNA binding"/>
    <property type="evidence" value="ECO:0007669"/>
    <property type="project" value="UniProtKB-UniRule"/>
</dbReference>
<dbReference type="NCBIfam" id="NF002964">
    <property type="entry name" value="PRK03635.1"/>
    <property type="match status" value="1"/>
</dbReference>
<dbReference type="GO" id="GO:0003700">
    <property type="term" value="F:DNA-binding transcription factor activity"/>
    <property type="evidence" value="ECO:0007669"/>
    <property type="project" value="UniProtKB-UniRule"/>
</dbReference>
<dbReference type="SUPFAM" id="SSF53850">
    <property type="entry name" value="Periplasmic binding protein-like II"/>
    <property type="match status" value="1"/>
</dbReference>
<comment type="similarity">
    <text evidence="1 5">Belongs to the LysR transcriptional regulatory family.</text>
</comment>
<evidence type="ECO:0000256" key="2">
    <source>
        <dbReference type="ARBA" id="ARBA00023015"/>
    </source>
</evidence>
<dbReference type="NCBIfam" id="TIGR03298">
    <property type="entry name" value="argP"/>
    <property type="match status" value="1"/>
</dbReference>
<keyword evidence="4 5" id="KW-0804">Transcription</keyword>
<name>A0A3M4LW63_PSECI</name>
<dbReference type="PANTHER" id="PTHR30579:SF2">
    <property type="entry name" value="HTH-TYPE TRANSCRIPTIONAL REGULATOR ARGP"/>
    <property type="match status" value="1"/>
</dbReference>
<evidence type="ECO:0000256" key="4">
    <source>
        <dbReference type="ARBA" id="ARBA00023163"/>
    </source>
</evidence>
<dbReference type="InterPro" id="IPR023490">
    <property type="entry name" value="ArgP_gammaproteobact"/>
</dbReference>
<protein>
    <recommendedName>
        <fullName evidence="5">HTH-type transcriptional regulator ArgP</fullName>
    </recommendedName>
</protein>
<dbReference type="Pfam" id="PF00126">
    <property type="entry name" value="HTH_1"/>
    <property type="match status" value="1"/>
</dbReference>
<evidence type="ECO:0000256" key="5">
    <source>
        <dbReference type="HAMAP-Rule" id="MF_00513"/>
    </source>
</evidence>
<dbReference type="Gene3D" id="3.40.190.290">
    <property type="match status" value="1"/>
</dbReference>
<dbReference type="PROSITE" id="PS50931">
    <property type="entry name" value="HTH_LYSR"/>
    <property type="match status" value="1"/>
</dbReference>
<evidence type="ECO:0000256" key="1">
    <source>
        <dbReference type="ARBA" id="ARBA00009437"/>
    </source>
</evidence>
<keyword evidence="2 5" id="KW-0805">Transcription regulation</keyword>
<accession>A0A3M4LW63</accession>
<dbReference type="EMBL" id="RBRE01000048">
    <property type="protein sequence ID" value="RMQ45716.1"/>
    <property type="molecule type" value="Genomic_DNA"/>
</dbReference>
<dbReference type="HAMAP" id="MF_00513">
    <property type="entry name" value="HTH_type_ArgP"/>
    <property type="match status" value="1"/>
</dbReference>
<dbReference type="InterPro" id="IPR036390">
    <property type="entry name" value="WH_DNA-bd_sf"/>
</dbReference>
<keyword evidence="3 5" id="KW-0238">DNA-binding</keyword>
<comment type="function">
    <text evidence="5">Controls the transcription of genes involved in arginine and lysine metabolism.</text>
</comment>
<dbReference type="SUPFAM" id="SSF46785">
    <property type="entry name" value="Winged helix' DNA-binding domain"/>
    <property type="match status" value="1"/>
</dbReference>
<dbReference type="RefSeq" id="WP_122316198.1">
    <property type="nucleotide sequence ID" value="NZ_RBRE01000048.1"/>
</dbReference>
<dbReference type="NCBIfam" id="NF009888">
    <property type="entry name" value="PRK13348.1"/>
    <property type="match status" value="1"/>
</dbReference>
<organism evidence="7 8">
    <name type="scientific">Pseudomonas cichorii</name>
    <dbReference type="NCBI Taxonomy" id="36746"/>
    <lineage>
        <taxon>Bacteria</taxon>
        <taxon>Pseudomonadati</taxon>
        <taxon>Pseudomonadota</taxon>
        <taxon>Gammaproteobacteria</taxon>
        <taxon>Pseudomonadales</taxon>
        <taxon>Pseudomonadaceae</taxon>
        <taxon>Pseudomonas</taxon>
    </lineage>
</organism>
<sequence length="299" mass="32952">MFDYKLLSALAAVIEQAGFERAAQVLGLSQSAVSQRIKLLEARIGQPVLVRATPPTPTDIGRRLLNHVQQVRLLERDLQSQVPALDEEGMPERLRIALNADSLATWWAPAVGAFCAEQRLLLDLVVEDQDVGLKRMRAGEVAACLCGSERPVAGARSQLLGAMRYRALASPAFIERHFADGVSSAKLMHSAALVFGPDDFLQHRYLALLGIEGGFKHHLCPSSEGFVRMIEAGVGWGLVPELQVQAQLHNGSLRELVPDRYIDVPLYWHHWRTGGQLLTRLTAHLAQQASQWLVPLGDK</sequence>
<dbReference type="AlphaFoldDB" id="A0A3M4LW63"/>
<dbReference type="InterPro" id="IPR017685">
    <property type="entry name" value="ArgP"/>
</dbReference>
<dbReference type="OrthoDB" id="3252676at2"/>